<dbReference type="EMBL" id="JAMKFB020000001">
    <property type="protein sequence ID" value="KAL0203635.1"/>
    <property type="molecule type" value="Genomic_DNA"/>
</dbReference>
<reference evidence="1 2" key="1">
    <citation type="submission" date="2024-05" db="EMBL/GenBank/DDBJ databases">
        <title>Genome sequencing and assembly of Indian major carp, Cirrhinus mrigala (Hamilton, 1822).</title>
        <authorList>
            <person name="Mohindra V."/>
            <person name="Chowdhury L.M."/>
            <person name="Lal K."/>
            <person name="Jena J.K."/>
        </authorList>
    </citation>
    <scope>NUCLEOTIDE SEQUENCE [LARGE SCALE GENOMIC DNA]</scope>
    <source>
        <strain evidence="1">CM1030</strain>
        <tissue evidence="1">Blood</tissue>
    </source>
</reference>
<dbReference type="Proteomes" id="UP001529510">
    <property type="component" value="Unassembled WGS sequence"/>
</dbReference>
<name>A0ABD0RZT6_CIRMR</name>
<dbReference type="AlphaFoldDB" id="A0ABD0RZT6"/>
<proteinExistence type="predicted"/>
<protein>
    <submittedName>
        <fullName evidence="1">Uncharacterized protein</fullName>
    </submittedName>
</protein>
<evidence type="ECO:0000313" key="1">
    <source>
        <dbReference type="EMBL" id="KAL0203635.1"/>
    </source>
</evidence>
<comment type="caution">
    <text evidence="1">The sequence shown here is derived from an EMBL/GenBank/DDBJ whole genome shotgun (WGS) entry which is preliminary data.</text>
</comment>
<gene>
    <name evidence="1" type="ORF">M9458_001653</name>
</gene>
<organism evidence="1 2">
    <name type="scientific">Cirrhinus mrigala</name>
    <name type="common">Mrigala</name>
    <dbReference type="NCBI Taxonomy" id="683832"/>
    <lineage>
        <taxon>Eukaryota</taxon>
        <taxon>Metazoa</taxon>
        <taxon>Chordata</taxon>
        <taxon>Craniata</taxon>
        <taxon>Vertebrata</taxon>
        <taxon>Euteleostomi</taxon>
        <taxon>Actinopterygii</taxon>
        <taxon>Neopterygii</taxon>
        <taxon>Teleostei</taxon>
        <taxon>Ostariophysi</taxon>
        <taxon>Cypriniformes</taxon>
        <taxon>Cyprinidae</taxon>
        <taxon>Labeoninae</taxon>
        <taxon>Labeonini</taxon>
        <taxon>Cirrhinus</taxon>
    </lineage>
</organism>
<feature type="non-terminal residue" evidence="1">
    <location>
        <position position="1"/>
    </location>
</feature>
<accession>A0ABD0RZT6</accession>
<evidence type="ECO:0000313" key="2">
    <source>
        <dbReference type="Proteomes" id="UP001529510"/>
    </source>
</evidence>
<sequence length="55" mass="5945">VALLCATCVKPGLRRRPRPLGKSLNLPKRPRRTNECCAGLRTLGSATPSLLFSTP</sequence>
<keyword evidence="2" id="KW-1185">Reference proteome</keyword>